<dbReference type="InterPro" id="IPR029058">
    <property type="entry name" value="AB_hydrolase_fold"/>
</dbReference>
<accession>A0A915Q430</accession>
<evidence type="ECO:0000256" key="2">
    <source>
        <dbReference type="ARBA" id="ARBA00022490"/>
    </source>
</evidence>
<dbReference type="GO" id="GO:0005737">
    <property type="term" value="C:cytoplasm"/>
    <property type="evidence" value="ECO:0007669"/>
    <property type="project" value="UniProtKB-SubCell"/>
</dbReference>
<keyword evidence="2" id="KW-0963">Cytoplasm</keyword>
<feature type="domain" description="AB hydrolase-1" evidence="5">
    <location>
        <begin position="76"/>
        <end position="175"/>
    </location>
</feature>
<dbReference type="AlphaFoldDB" id="A0A915Q430"/>
<proteinExistence type="inferred from homology"/>
<evidence type="ECO:0000256" key="3">
    <source>
        <dbReference type="ARBA" id="ARBA00037942"/>
    </source>
</evidence>
<dbReference type="InterPro" id="IPR000073">
    <property type="entry name" value="AB_hydrolase_1"/>
</dbReference>
<dbReference type="Gene3D" id="3.40.50.1820">
    <property type="entry name" value="alpha/beta hydrolase"/>
    <property type="match status" value="1"/>
</dbReference>
<dbReference type="WBParaSite" id="sdigi.contig899.g9968.t1">
    <property type="protein sequence ID" value="sdigi.contig899.g9968.t1"/>
    <property type="gene ID" value="sdigi.contig899.g9968"/>
</dbReference>
<organism evidence="6 7">
    <name type="scientific">Setaria digitata</name>
    <dbReference type="NCBI Taxonomy" id="48799"/>
    <lineage>
        <taxon>Eukaryota</taxon>
        <taxon>Metazoa</taxon>
        <taxon>Ecdysozoa</taxon>
        <taxon>Nematoda</taxon>
        <taxon>Chromadorea</taxon>
        <taxon>Rhabditida</taxon>
        <taxon>Spirurina</taxon>
        <taxon>Spiruromorpha</taxon>
        <taxon>Filarioidea</taxon>
        <taxon>Setariidae</taxon>
        <taxon>Setaria</taxon>
    </lineage>
</organism>
<name>A0A915Q430_9BILA</name>
<comment type="similarity">
    <text evidence="3">Belongs to the AB hydrolase superfamily. ABHD14 family.</text>
</comment>
<comment type="subcellular location">
    <subcellularLocation>
        <location evidence="1">Cytoplasm</location>
    </subcellularLocation>
</comment>
<dbReference type="PANTHER" id="PTHR46197:SF3">
    <property type="entry name" value="AB HYDROLASE-1 DOMAIN-CONTAINING PROTEIN"/>
    <property type="match status" value="1"/>
</dbReference>
<dbReference type="PANTHER" id="PTHR46197">
    <property type="entry name" value="PROTEIN ABHD14B-LIKE"/>
    <property type="match status" value="1"/>
</dbReference>
<sequence length="249" mass="27465">MIWFTILFYTLLPRNLAIKELLAEDLNLLSKPLNPLIAANAVNVVVKSDTKALGNKMTVYYLEASPPSTTKYRGDLLYLHGAAFSSHDWNKNKPSILQMSAAAGYRTIAIDLPGFSYSRSTGTAANDRITFMSSVMESLRIHKPVIVSPSASGSYSVPYVLKNQKKISGFVPVAPCCVHSDAWNNFTVPTLVVYGSEDRASISKGLLQIPNRNLVIIPDAPHAAYIKKPVDFVTALINFMYTIHPRVFN</sequence>
<keyword evidence="6" id="KW-1185">Reference proteome</keyword>
<evidence type="ECO:0000313" key="7">
    <source>
        <dbReference type="WBParaSite" id="sdigi.contig899.g9968.t1"/>
    </source>
</evidence>
<evidence type="ECO:0000313" key="6">
    <source>
        <dbReference type="Proteomes" id="UP000887581"/>
    </source>
</evidence>
<keyword evidence="4" id="KW-0732">Signal</keyword>
<reference evidence="7" key="1">
    <citation type="submission" date="2022-11" db="UniProtKB">
        <authorList>
            <consortium name="WormBaseParasite"/>
        </authorList>
    </citation>
    <scope>IDENTIFICATION</scope>
</reference>
<dbReference type="Pfam" id="PF00561">
    <property type="entry name" value="Abhydrolase_1"/>
    <property type="match status" value="1"/>
</dbReference>
<evidence type="ECO:0000256" key="1">
    <source>
        <dbReference type="ARBA" id="ARBA00004496"/>
    </source>
</evidence>
<evidence type="ECO:0000256" key="4">
    <source>
        <dbReference type="SAM" id="SignalP"/>
    </source>
</evidence>
<feature type="chain" id="PRO_5038114564" evidence="4">
    <location>
        <begin position="18"/>
        <end position="249"/>
    </location>
</feature>
<dbReference type="Proteomes" id="UP000887581">
    <property type="component" value="Unplaced"/>
</dbReference>
<evidence type="ECO:0000259" key="5">
    <source>
        <dbReference type="Pfam" id="PF00561"/>
    </source>
</evidence>
<dbReference type="SUPFAM" id="SSF53474">
    <property type="entry name" value="alpha/beta-Hydrolases"/>
    <property type="match status" value="1"/>
</dbReference>
<feature type="signal peptide" evidence="4">
    <location>
        <begin position="1"/>
        <end position="17"/>
    </location>
</feature>
<protein>
    <submittedName>
        <fullName evidence="7">AB hydrolase-1 domain-containing protein</fullName>
    </submittedName>
</protein>